<evidence type="ECO:0000313" key="1">
    <source>
        <dbReference type="EMBL" id="KAK1153654.1"/>
    </source>
</evidence>
<reference evidence="1" key="1">
    <citation type="submission" date="2022-02" db="EMBL/GenBank/DDBJ databases">
        <title>Atlantic sturgeon de novo genome assembly.</title>
        <authorList>
            <person name="Stock M."/>
            <person name="Klopp C."/>
            <person name="Guiguen Y."/>
            <person name="Cabau C."/>
            <person name="Parinello H."/>
            <person name="Santidrian Yebra-Pimentel E."/>
            <person name="Kuhl H."/>
            <person name="Dirks R.P."/>
            <person name="Guessner J."/>
            <person name="Wuertz S."/>
            <person name="Du K."/>
            <person name="Schartl M."/>
        </authorList>
    </citation>
    <scope>NUCLEOTIDE SEQUENCE</scope>
    <source>
        <strain evidence="1">STURGEONOMICS-FGT-2020</strain>
        <tissue evidence="1">Whole blood</tissue>
    </source>
</reference>
<dbReference type="Proteomes" id="UP001230051">
    <property type="component" value="Unassembled WGS sequence"/>
</dbReference>
<evidence type="ECO:0000313" key="2">
    <source>
        <dbReference type="Proteomes" id="UP001230051"/>
    </source>
</evidence>
<dbReference type="AlphaFoldDB" id="A0AAD8CM71"/>
<gene>
    <name evidence="1" type="primary">G2E3</name>
    <name evidence="1" type="ORF">AOXY_G29755</name>
</gene>
<organism evidence="1 2">
    <name type="scientific">Acipenser oxyrinchus oxyrinchus</name>
    <dbReference type="NCBI Taxonomy" id="40147"/>
    <lineage>
        <taxon>Eukaryota</taxon>
        <taxon>Metazoa</taxon>
        <taxon>Chordata</taxon>
        <taxon>Craniata</taxon>
        <taxon>Vertebrata</taxon>
        <taxon>Euteleostomi</taxon>
        <taxon>Actinopterygii</taxon>
        <taxon>Chondrostei</taxon>
        <taxon>Acipenseriformes</taxon>
        <taxon>Acipenseridae</taxon>
        <taxon>Acipenser</taxon>
    </lineage>
</organism>
<proteinExistence type="predicted"/>
<name>A0AAD8CM71_ACIOX</name>
<keyword evidence="2" id="KW-1185">Reference proteome</keyword>
<dbReference type="EMBL" id="JAGXEW010000040">
    <property type="protein sequence ID" value="KAK1153654.1"/>
    <property type="molecule type" value="Genomic_DNA"/>
</dbReference>
<protein>
    <submittedName>
        <fullName evidence="1">G2/M phase-specific E3 ubiquitin-protein ligase-like</fullName>
    </submittedName>
</protein>
<accession>A0AAD8CM71</accession>
<comment type="caution">
    <text evidence="1">The sequence shown here is derived from an EMBL/GenBank/DDBJ whole genome shotgun (WGS) entry which is preliminary data.</text>
</comment>
<sequence>MFEGPQGKKVLACSIAALKGNSYFYAGQLMAMSIIHGGPPQFLSPVLTEALICGPEKVIVSAEDVANEEIHSQIILVSC</sequence>